<keyword evidence="5" id="KW-0328">Glycosyltransferase</keyword>
<dbReference type="FunFam" id="3.90.550.10:FF:000021">
    <property type="entry name" value="Polypeptide N-acetylgalactosaminyltransferase"/>
    <property type="match status" value="1"/>
</dbReference>
<dbReference type="PANTHER" id="PTHR11675">
    <property type="entry name" value="N-ACETYLGALACTOSAMINYLTRANSFERASE"/>
    <property type="match status" value="1"/>
</dbReference>
<dbReference type="PANTHER" id="PTHR11675:SF58">
    <property type="entry name" value="POLYPEPTIDE N-ACETYLGALACTOSAMINYLTRANSFERASE 6"/>
    <property type="match status" value="1"/>
</dbReference>
<dbReference type="AlphaFoldDB" id="A0A8D2MNQ8"/>
<protein>
    <recommendedName>
        <fullName evidence="16">Glycosyltransferase 2-like domain-containing protein</fullName>
    </recommendedName>
</protein>
<dbReference type="InterPro" id="IPR045885">
    <property type="entry name" value="GalNAc-T"/>
</dbReference>
<evidence type="ECO:0000256" key="8">
    <source>
        <dbReference type="ARBA" id="ARBA00022723"/>
    </source>
</evidence>
<accession>A0A8D2MNQ8</accession>
<keyword evidence="14" id="KW-1015">Disulfide bond</keyword>
<evidence type="ECO:0000256" key="7">
    <source>
        <dbReference type="ARBA" id="ARBA00022692"/>
    </source>
</evidence>
<gene>
    <name evidence="17" type="primary">LOC102062038</name>
</gene>
<reference evidence="17" key="2">
    <citation type="submission" date="2025-09" db="UniProtKB">
        <authorList>
            <consortium name="Ensembl"/>
        </authorList>
    </citation>
    <scope>IDENTIFICATION</scope>
</reference>
<evidence type="ECO:0000256" key="13">
    <source>
        <dbReference type="ARBA" id="ARBA00023136"/>
    </source>
</evidence>
<dbReference type="GO" id="GO:0046872">
    <property type="term" value="F:metal ion binding"/>
    <property type="evidence" value="ECO:0007669"/>
    <property type="project" value="UniProtKB-KW"/>
</dbReference>
<feature type="domain" description="Glycosyltransferase 2-like" evidence="16">
    <location>
        <begin position="66"/>
        <end position="251"/>
    </location>
</feature>
<evidence type="ECO:0000256" key="9">
    <source>
        <dbReference type="ARBA" id="ARBA00022734"/>
    </source>
</evidence>
<evidence type="ECO:0000256" key="15">
    <source>
        <dbReference type="ARBA" id="ARBA00023211"/>
    </source>
</evidence>
<keyword evidence="12" id="KW-0333">Golgi apparatus</keyword>
<keyword evidence="10" id="KW-0735">Signal-anchor</keyword>
<dbReference type="Gene3D" id="3.90.550.10">
    <property type="entry name" value="Spore Coat Polysaccharide Biosynthesis Protein SpsA, Chain A"/>
    <property type="match status" value="1"/>
</dbReference>
<keyword evidence="9" id="KW-0430">Lectin</keyword>
<organism evidence="17 18">
    <name type="scientific">Zonotrichia albicollis</name>
    <name type="common">White-throated sparrow</name>
    <name type="synonym">Fringilla albicollis</name>
    <dbReference type="NCBI Taxonomy" id="44394"/>
    <lineage>
        <taxon>Eukaryota</taxon>
        <taxon>Metazoa</taxon>
        <taxon>Chordata</taxon>
        <taxon>Craniata</taxon>
        <taxon>Vertebrata</taxon>
        <taxon>Euteleostomi</taxon>
        <taxon>Archelosauria</taxon>
        <taxon>Archosauria</taxon>
        <taxon>Dinosauria</taxon>
        <taxon>Saurischia</taxon>
        <taxon>Theropoda</taxon>
        <taxon>Coelurosauria</taxon>
        <taxon>Aves</taxon>
        <taxon>Neognathae</taxon>
        <taxon>Neoaves</taxon>
        <taxon>Telluraves</taxon>
        <taxon>Australaves</taxon>
        <taxon>Passeriformes</taxon>
        <taxon>Passerellidae</taxon>
        <taxon>Zonotrichia</taxon>
    </lineage>
</organism>
<name>A0A8D2MNQ8_ZONAL</name>
<evidence type="ECO:0000256" key="3">
    <source>
        <dbReference type="ARBA" id="ARBA00004922"/>
    </source>
</evidence>
<dbReference type="GO" id="GO:0016266">
    <property type="term" value="P:protein O-linked glycosylation via N-acetyl-galactosamine"/>
    <property type="evidence" value="ECO:0007669"/>
    <property type="project" value="UniProtKB-ARBA"/>
</dbReference>
<comment type="pathway">
    <text evidence="3">Protein modification; protein glycosylation.</text>
</comment>
<keyword evidence="8" id="KW-0479">Metal-binding</keyword>
<keyword evidence="11" id="KW-1133">Transmembrane helix</keyword>
<dbReference type="GO" id="GO:0004653">
    <property type="term" value="F:polypeptide N-acetylgalactosaminyltransferase activity"/>
    <property type="evidence" value="ECO:0007669"/>
    <property type="project" value="TreeGrafter"/>
</dbReference>
<comment type="subcellular location">
    <subcellularLocation>
        <location evidence="2">Golgi apparatus membrane</location>
        <topology evidence="2">Single-pass type II membrane protein</topology>
    </subcellularLocation>
</comment>
<comment type="cofactor">
    <cofactor evidence="1">
        <name>Mn(2+)</name>
        <dbReference type="ChEBI" id="CHEBI:29035"/>
    </cofactor>
</comment>
<evidence type="ECO:0000313" key="17">
    <source>
        <dbReference type="Ensembl" id="ENSZALP00000010460.1"/>
    </source>
</evidence>
<evidence type="ECO:0000256" key="11">
    <source>
        <dbReference type="ARBA" id="ARBA00022989"/>
    </source>
</evidence>
<keyword evidence="18" id="KW-1185">Reference proteome</keyword>
<keyword evidence="13" id="KW-0472">Membrane</keyword>
<keyword evidence="7" id="KW-0812">Transmembrane</keyword>
<evidence type="ECO:0000259" key="16">
    <source>
        <dbReference type="Pfam" id="PF00535"/>
    </source>
</evidence>
<evidence type="ECO:0000256" key="12">
    <source>
        <dbReference type="ARBA" id="ARBA00023034"/>
    </source>
</evidence>
<evidence type="ECO:0000256" key="1">
    <source>
        <dbReference type="ARBA" id="ARBA00001936"/>
    </source>
</evidence>
<dbReference type="CDD" id="cd02510">
    <property type="entry name" value="pp-GalNAc-T"/>
    <property type="match status" value="1"/>
</dbReference>
<evidence type="ECO:0000313" key="18">
    <source>
        <dbReference type="Proteomes" id="UP000694413"/>
    </source>
</evidence>
<keyword evidence="15" id="KW-0464">Manganese</keyword>
<dbReference type="InterPro" id="IPR001173">
    <property type="entry name" value="Glyco_trans_2-like"/>
</dbReference>
<dbReference type="Pfam" id="PF00535">
    <property type="entry name" value="Glycos_transf_2"/>
    <property type="match status" value="1"/>
</dbReference>
<evidence type="ECO:0000256" key="5">
    <source>
        <dbReference type="ARBA" id="ARBA00022676"/>
    </source>
</evidence>
<sequence>MGLAQPKSMGIKAGTSRPELLPCRCGVWGWDIGGLSSRASPFTPPFCPPRCIDQKFKRCPPLPTTSVVIVFHNEAWSTLLRTVYSVLHSSPARLLREVILVDDASTDEYLKEELDRYVEQLQIVRVVRQRERKGLITARLLGASVASGEVLTFLDAHCECFHGWLEPLLSRIAEEPTAVVSPDIATIDLNTFEFSKPVQNGKQHSRGNFDWSLTFGWEVVPARERQRRKDETYPIKSPTFAGGLFAISRSYFEHIGSYDDQMEIWGGENVEMSFRVWQCGGQVEIIPCSVVGHVFRSKSPHTFPKGTQVISRNQVRLAEVWMDDYKEIFYRRNQQASQMAREKTFGDITERRRLRERLHCRNFTWYLQNVYPEMFVPDLTPTFYGAVSAGNGPGSTRRVAMARAFLMSWKGHGTRSRRWLPGWCLHSDNPEPCTAKPEPVPLWLF</sequence>
<evidence type="ECO:0000256" key="6">
    <source>
        <dbReference type="ARBA" id="ARBA00022679"/>
    </source>
</evidence>
<dbReference type="InterPro" id="IPR029044">
    <property type="entry name" value="Nucleotide-diphossugar_trans"/>
</dbReference>
<dbReference type="GO" id="GO:0000139">
    <property type="term" value="C:Golgi membrane"/>
    <property type="evidence" value="ECO:0007669"/>
    <property type="project" value="UniProtKB-SubCell"/>
</dbReference>
<dbReference type="Ensembl" id="ENSZALT00000014465.1">
    <property type="protein sequence ID" value="ENSZALP00000010460.1"/>
    <property type="gene ID" value="ENSZALG00000008824.1"/>
</dbReference>
<evidence type="ECO:0000256" key="10">
    <source>
        <dbReference type="ARBA" id="ARBA00022968"/>
    </source>
</evidence>
<proteinExistence type="inferred from homology"/>
<dbReference type="Proteomes" id="UP000694413">
    <property type="component" value="Unassembled WGS sequence"/>
</dbReference>
<dbReference type="GO" id="GO:0030246">
    <property type="term" value="F:carbohydrate binding"/>
    <property type="evidence" value="ECO:0007669"/>
    <property type="project" value="UniProtKB-KW"/>
</dbReference>
<evidence type="ECO:0000256" key="4">
    <source>
        <dbReference type="ARBA" id="ARBA00005680"/>
    </source>
</evidence>
<keyword evidence="6" id="KW-0808">Transferase</keyword>
<evidence type="ECO:0000256" key="2">
    <source>
        <dbReference type="ARBA" id="ARBA00004323"/>
    </source>
</evidence>
<comment type="similarity">
    <text evidence="4">Belongs to the glycosyltransferase 2 family. GalNAc-T subfamily.</text>
</comment>
<evidence type="ECO:0000256" key="14">
    <source>
        <dbReference type="ARBA" id="ARBA00023157"/>
    </source>
</evidence>
<dbReference type="SUPFAM" id="SSF53448">
    <property type="entry name" value="Nucleotide-diphospho-sugar transferases"/>
    <property type="match status" value="1"/>
</dbReference>
<reference evidence="17" key="1">
    <citation type="submission" date="2025-08" db="UniProtKB">
        <authorList>
            <consortium name="Ensembl"/>
        </authorList>
    </citation>
    <scope>IDENTIFICATION</scope>
</reference>